<dbReference type="Proteomes" id="UP000572635">
    <property type="component" value="Unassembled WGS sequence"/>
</dbReference>
<dbReference type="AlphaFoldDB" id="A0A7W8QJ12"/>
<gene>
    <name evidence="1" type="ORF">HDA36_001456</name>
</gene>
<proteinExistence type="predicted"/>
<keyword evidence="2" id="KW-1185">Reference proteome</keyword>
<name>A0A7W8QJ12_9ACTN</name>
<dbReference type="EMBL" id="JACHDB010000001">
    <property type="protein sequence ID" value="MBB5431372.1"/>
    <property type="molecule type" value="Genomic_DNA"/>
</dbReference>
<organism evidence="1 2">
    <name type="scientific">Nocardiopsis composta</name>
    <dbReference type="NCBI Taxonomy" id="157465"/>
    <lineage>
        <taxon>Bacteria</taxon>
        <taxon>Bacillati</taxon>
        <taxon>Actinomycetota</taxon>
        <taxon>Actinomycetes</taxon>
        <taxon>Streptosporangiales</taxon>
        <taxon>Nocardiopsidaceae</taxon>
        <taxon>Nocardiopsis</taxon>
    </lineage>
</organism>
<comment type="caution">
    <text evidence="1">The sequence shown here is derived from an EMBL/GenBank/DDBJ whole genome shotgun (WGS) entry which is preliminary data.</text>
</comment>
<evidence type="ECO:0000313" key="2">
    <source>
        <dbReference type="Proteomes" id="UP000572635"/>
    </source>
</evidence>
<accession>A0A7W8QJ12</accession>
<protein>
    <submittedName>
        <fullName evidence="1">Uncharacterized protein</fullName>
    </submittedName>
</protein>
<sequence>MTPTRVAAAVILAGGITLRAMYEEEMDREH</sequence>
<reference evidence="1 2" key="1">
    <citation type="submission" date="2020-08" db="EMBL/GenBank/DDBJ databases">
        <title>Sequencing the genomes of 1000 actinobacteria strains.</title>
        <authorList>
            <person name="Klenk H.-P."/>
        </authorList>
    </citation>
    <scope>NUCLEOTIDE SEQUENCE [LARGE SCALE GENOMIC DNA]</scope>
    <source>
        <strain evidence="1 2">DSM 44551</strain>
    </source>
</reference>
<evidence type="ECO:0000313" key="1">
    <source>
        <dbReference type="EMBL" id="MBB5431372.1"/>
    </source>
</evidence>